<name>K0NED6_DESTT</name>
<keyword evidence="1" id="KW-0472">Membrane</keyword>
<dbReference type="HOGENOM" id="CLU_2878577_0_0_7"/>
<feature type="transmembrane region" description="Helical" evidence="1">
    <location>
        <begin position="42"/>
        <end position="61"/>
    </location>
</feature>
<evidence type="ECO:0000313" key="3">
    <source>
        <dbReference type="Proteomes" id="UP000007347"/>
    </source>
</evidence>
<organism evidence="2 3">
    <name type="scientific">Desulfobacula toluolica (strain DSM 7467 / Tol2)</name>
    <dbReference type="NCBI Taxonomy" id="651182"/>
    <lineage>
        <taxon>Bacteria</taxon>
        <taxon>Pseudomonadati</taxon>
        <taxon>Thermodesulfobacteriota</taxon>
        <taxon>Desulfobacteria</taxon>
        <taxon>Desulfobacterales</taxon>
        <taxon>Desulfobacteraceae</taxon>
        <taxon>Desulfobacula</taxon>
    </lineage>
</organism>
<dbReference type="Proteomes" id="UP000007347">
    <property type="component" value="Chromosome"/>
</dbReference>
<dbReference type="EMBL" id="FO203503">
    <property type="protein sequence ID" value="CCK79401.1"/>
    <property type="molecule type" value="Genomic_DNA"/>
</dbReference>
<reference evidence="2 3" key="1">
    <citation type="journal article" date="2013" name="Environ. Microbiol.">
        <title>Complete genome, catabolic sub-proteomes and key-metabolites of Desulfobacula toluolica Tol2, a marine, aromatic compound-degrading, sulfate-reducing bacterium.</title>
        <authorList>
            <person name="Wohlbrand L."/>
            <person name="Jacob J.H."/>
            <person name="Kube M."/>
            <person name="Mussmann M."/>
            <person name="Jarling R."/>
            <person name="Beck A."/>
            <person name="Amann R."/>
            <person name="Wilkes H."/>
            <person name="Reinhardt R."/>
            <person name="Rabus R."/>
        </authorList>
    </citation>
    <scope>NUCLEOTIDE SEQUENCE [LARGE SCALE GENOMIC DNA]</scope>
    <source>
        <strain evidence="3">DSM 7467 / Tol2</strain>
    </source>
</reference>
<evidence type="ECO:0000313" key="2">
    <source>
        <dbReference type="EMBL" id="CCK79401.1"/>
    </source>
</evidence>
<sequence>MICVFAGSVNSIIVQLSLFIYFSGIHCLNTLILTIHFVPVNVMRLFSFISLALNHTVIVKYRA</sequence>
<protein>
    <submittedName>
        <fullName evidence="2">Uncharacterized protein</fullName>
    </submittedName>
</protein>
<dbReference type="STRING" id="651182.TOL2_C12380"/>
<proteinExistence type="predicted"/>
<keyword evidence="1" id="KW-1133">Transmembrane helix</keyword>
<dbReference type="KEGG" id="dto:TOL2_C12380"/>
<keyword evidence="1" id="KW-0812">Transmembrane</keyword>
<gene>
    <name evidence="2" type="ordered locus">TOL2_C12380</name>
</gene>
<accession>K0NED6</accession>
<feature type="transmembrane region" description="Helical" evidence="1">
    <location>
        <begin position="12"/>
        <end position="36"/>
    </location>
</feature>
<keyword evidence="3" id="KW-1185">Reference proteome</keyword>
<evidence type="ECO:0000256" key="1">
    <source>
        <dbReference type="SAM" id="Phobius"/>
    </source>
</evidence>
<dbReference type="AlphaFoldDB" id="K0NED6"/>